<dbReference type="InterPro" id="IPR024495">
    <property type="entry name" value="DUF2771"/>
</dbReference>
<dbReference type="PATRIC" id="fig|1224164.3.peg.820"/>
<accession>W5XYW4</accession>
<keyword evidence="3" id="KW-1185">Reference proteome</keyword>
<proteinExistence type="predicted"/>
<dbReference type="EMBL" id="CP004353">
    <property type="protein sequence ID" value="AHI22216.1"/>
    <property type="molecule type" value="Genomic_DNA"/>
</dbReference>
<dbReference type="Proteomes" id="UP000019222">
    <property type="component" value="Chromosome"/>
</dbReference>
<dbReference type="Pfam" id="PF10969">
    <property type="entry name" value="DUF2771"/>
    <property type="match status" value="1"/>
</dbReference>
<evidence type="ECO:0000256" key="1">
    <source>
        <dbReference type="SAM" id="MobiDB-lite"/>
    </source>
</evidence>
<feature type="region of interest" description="Disordered" evidence="1">
    <location>
        <begin position="180"/>
        <end position="201"/>
    </location>
</feature>
<name>W5XYW4_9CORY</name>
<evidence type="ECO:0000313" key="3">
    <source>
        <dbReference type="Proteomes" id="UP000019222"/>
    </source>
</evidence>
<reference evidence="2 3" key="1">
    <citation type="submission" date="2013-02" db="EMBL/GenBank/DDBJ databases">
        <title>The complete genome sequence of Corynebacterium vitaeruminis DSM 20294.</title>
        <authorList>
            <person name="Ruckert C."/>
            <person name="Albersmeier A."/>
            <person name="Kalinowski J."/>
        </authorList>
    </citation>
    <scope>NUCLEOTIDE SEQUENCE [LARGE SCALE GENOMIC DNA]</scope>
    <source>
        <strain evidence="3">ATCC 10234</strain>
    </source>
</reference>
<dbReference type="STRING" id="1224164.B843_04135"/>
<dbReference type="eggNOG" id="ENOG5033EZJ">
    <property type="taxonomic scope" value="Bacteria"/>
</dbReference>
<protein>
    <submittedName>
        <fullName evidence="2">Putative secreted protein</fullName>
    </submittedName>
</protein>
<dbReference type="HOGENOM" id="CLU_111048_0_0_11"/>
<dbReference type="RefSeq" id="WP_025252261.1">
    <property type="nucleotide sequence ID" value="NZ_CP004353.1"/>
</dbReference>
<gene>
    <name evidence="2" type="ORF">B843_04135</name>
</gene>
<dbReference type="KEGG" id="cvt:B843_04135"/>
<sequence length="201" mass="21554">MASRKTKRKNLIQLLSLIVAVAVVVAASVAFQTWWKNRPGPEPKDIKVTAQVGDTKLDVTPYAICEPGVDCPEGEVPTIAVGEDDTLTVSVPSDISDHDWSLLKIYDDPAANDEMYYKANEQTSVDVPGSVDPTTEGSTTRPRLVVVEINSVLIGHNDAGEETPYSVTWSISTEYAKTADLSQEAADPSESAAATTSETAQ</sequence>
<feature type="compositionally biased region" description="Low complexity" evidence="1">
    <location>
        <begin position="184"/>
        <end position="201"/>
    </location>
</feature>
<dbReference type="AlphaFoldDB" id="W5XYW4"/>
<organism evidence="2 3">
    <name type="scientific">Corynebacterium vitaeruminis DSM 20294</name>
    <dbReference type="NCBI Taxonomy" id="1224164"/>
    <lineage>
        <taxon>Bacteria</taxon>
        <taxon>Bacillati</taxon>
        <taxon>Actinomycetota</taxon>
        <taxon>Actinomycetes</taxon>
        <taxon>Mycobacteriales</taxon>
        <taxon>Corynebacteriaceae</taxon>
        <taxon>Corynebacterium</taxon>
    </lineage>
</organism>
<evidence type="ECO:0000313" key="2">
    <source>
        <dbReference type="EMBL" id="AHI22216.1"/>
    </source>
</evidence>